<dbReference type="GO" id="GO:0006071">
    <property type="term" value="P:glycerol metabolic process"/>
    <property type="evidence" value="ECO:0007669"/>
    <property type="project" value="InterPro"/>
</dbReference>
<evidence type="ECO:0000256" key="1">
    <source>
        <dbReference type="SAM" id="MobiDB-lite"/>
    </source>
</evidence>
<dbReference type="SMART" id="SM01121">
    <property type="entry name" value="Dak1_2"/>
    <property type="match status" value="1"/>
</dbReference>
<dbReference type="AlphaFoldDB" id="A0A285VPL9"/>
<feature type="compositionally biased region" description="Basic and acidic residues" evidence="1">
    <location>
        <begin position="250"/>
        <end position="266"/>
    </location>
</feature>
<name>A0A285VPL9_9MICO</name>
<organism evidence="3 4">
    <name type="scientific">Ornithinimicrobium cerasi</name>
    <dbReference type="NCBI Taxonomy" id="2248773"/>
    <lineage>
        <taxon>Bacteria</taxon>
        <taxon>Bacillati</taxon>
        <taxon>Actinomycetota</taxon>
        <taxon>Actinomycetes</taxon>
        <taxon>Micrococcales</taxon>
        <taxon>Ornithinimicrobiaceae</taxon>
        <taxon>Ornithinimicrobium</taxon>
    </lineage>
</organism>
<evidence type="ECO:0000313" key="4">
    <source>
        <dbReference type="Proteomes" id="UP000219688"/>
    </source>
</evidence>
<dbReference type="Pfam" id="PF02734">
    <property type="entry name" value="Dak2"/>
    <property type="match status" value="1"/>
</dbReference>
<reference evidence="4" key="1">
    <citation type="submission" date="2017-08" db="EMBL/GenBank/DDBJ databases">
        <authorList>
            <person name="Varghese N."/>
            <person name="Submissions S."/>
        </authorList>
    </citation>
    <scope>NUCLEOTIDE SEQUENCE [LARGE SCALE GENOMIC DNA]</scope>
    <source>
        <strain evidence="4">USBA17B2</strain>
    </source>
</reference>
<dbReference type="RefSeq" id="WP_097187860.1">
    <property type="nucleotide sequence ID" value="NZ_OBQK01000004.1"/>
</dbReference>
<feature type="domain" description="DhaL" evidence="2">
    <location>
        <begin position="9"/>
        <end position="217"/>
    </location>
</feature>
<proteinExistence type="predicted"/>
<feature type="region of interest" description="Disordered" evidence="1">
    <location>
        <begin position="248"/>
        <end position="283"/>
    </location>
</feature>
<dbReference type="InterPro" id="IPR050270">
    <property type="entry name" value="DegV_domain_contain"/>
</dbReference>
<protein>
    <recommendedName>
        <fullName evidence="2">DhaL domain-containing protein</fullName>
    </recommendedName>
</protein>
<dbReference type="GO" id="GO:0004371">
    <property type="term" value="F:glycerone kinase activity"/>
    <property type="evidence" value="ECO:0007669"/>
    <property type="project" value="InterPro"/>
</dbReference>
<dbReference type="SMART" id="SM01120">
    <property type="entry name" value="Dak2"/>
    <property type="match status" value="1"/>
</dbReference>
<dbReference type="NCBIfam" id="TIGR03599">
    <property type="entry name" value="YloV"/>
    <property type="match status" value="1"/>
</dbReference>
<keyword evidence="4" id="KW-1185">Reference proteome</keyword>
<dbReference type="Proteomes" id="UP000219688">
    <property type="component" value="Unassembled WGS sequence"/>
</dbReference>
<dbReference type="InterPro" id="IPR004007">
    <property type="entry name" value="DhaL_dom"/>
</dbReference>
<dbReference type="Gene3D" id="1.25.40.340">
    <property type="match status" value="1"/>
</dbReference>
<dbReference type="InterPro" id="IPR033470">
    <property type="entry name" value="FakA-like_C"/>
</dbReference>
<dbReference type="Pfam" id="PF21645">
    <property type="entry name" value="FakA-like_M"/>
    <property type="match status" value="1"/>
</dbReference>
<gene>
    <name evidence="3" type="ORF">SAMN05421879_104233</name>
</gene>
<dbReference type="SUPFAM" id="SSF101473">
    <property type="entry name" value="DhaL-like"/>
    <property type="match status" value="1"/>
</dbReference>
<accession>A0A285VPL9</accession>
<dbReference type="EMBL" id="OBQK01000004">
    <property type="protein sequence ID" value="SOC55176.1"/>
    <property type="molecule type" value="Genomic_DNA"/>
</dbReference>
<dbReference type="PROSITE" id="PS51480">
    <property type="entry name" value="DHAL"/>
    <property type="match status" value="1"/>
</dbReference>
<dbReference type="InterPro" id="IPR048394">
    <property type="entry name" value="FakA-like_M"/>
</dbReference>
<dbReference type="InterPro" id="IPR019986">
    <property type="entry name" value="YloV-like"/>
</dbReference>
<sequence length="602" mass="62116">MPRPVLDLLTARRWAVTSRVLLAGARERIDALNVFPVADGDTGTNMYLTMDGALQFVRGQFELGAGTERLAEGLALIARGMLLAARGNSGVILSQLTKGLSDAVGPDVEVAGPEELAAAFETAARTAWDALAAPVEGTILTVARAAAEGARSAVERGHPLYGQAGDELLVGHVVSEALEQAQQALAQTPELLPALGVAGVVDAGGAGLVLVIEALEAVLEERPHLAVEELPTWWELPPTGPVPDHRLRHPGHDHDGRRGAHVDAGERGGVGGQDERGEQGGVGEEGGVVEVMYLLRDTDPERAARLRANLDRLGSSVVVAGGPAEYRVHVHLDDARLAVEAGTFAGIVEDVRLTSLQDGTDLEHEAAADGAPDGAPERCPSAHPIAVVACGLGAGVRALLAAAGAQVVASGPRHRASAGQLLAAMWACGAEHVVVLPNDHDTVMVARAAADEAALRGLDVHVVPTGTLVEGLAALAVLDPAAEVRGVVTSMSEAAEACRPGALTLAQRDADTPVGPCRAGQWLGIVDGAITAVGDELDPVARVVLDELWHDEAEVLTVVVGATARPGELDTVLSDLTARHAGAEVVRIEGGQPTYPYLLGVE</sequence>
<dbReference type="Pfam" id="PF13684">
    <property type="entry name" value="FakA-like_C"/>
    <property type="match status" value="1"/>
</dbReference>
<dbReference type="PANTHER" id="PTHR33434">
    <property type="entry name" value="DEGV DOMAIN-CONTAINING PROTEIN DR_1986-RELATED"/>
    <property type="match status" value="1"/>
</dbReference>
<dbReference type="PANTHER" id="PTHR33434:SF4">
    <property type="entry name" value="PHOSPHATASE PROTEIN"/>
    <property type="match status" value="1"/>
</dbReference>
<evidence type="ECO:0000313" key="3">
    <source>
        <dbReference type="EMBL" id="SOC55176.1"/>
    </source>
</evidence>
<evidence type="ECO:0000259" key="2">
    <source>
        <dbReference type="PROSITE" id="PS51480"/>
    </source>
</evidence>
<dbReference type="InterPro" id="IPR036117">
    <property type="entry name" value="DhaL_dom_sf"/>
</dbReference>